<feature type="domain" description="Membrane insertase YidC/Oxa/ALB C-terminal" evidence="11">
    <location>
        <begin position="136"/>
        <end position="326"/>
    </location>
</feature>
<organism evidence="12 13">
    <name type="scientific">Saccharomycopsis crataegensis</name>
    <dbReference type="NCBI Taxonomy" id="43959"/>
    <lineage>
        <taxon>Eukaryota</taxon>
        <taxon>Fungi</taxon>
        <taxon>Dikarya</taxon>
        <taxon>Ascomycota</taxon>
        <taxon>Saccharomycotina</taxon>
        <taxon>Saccharomycetes</taxon>
        <taxon>Saccharomycopsidaceae</taxon>
        <taxon>Saccharomycopsis</taxon>
    </lineage>
</organism>
<comment type="caution">
    <text evidence="12">The sequence shown here is derived from an EMBL/GenBank/DDBJ whole genome shotgun (WGS) entry which is preliminary data.</text>
</comment>
<evidence type="ECO:0000256" key="1">
    <source>
        <dbReference type="ARBA" id="ARBA00004448"/>
    </source>
</evidence>
<accession>A0AAV5QVC7</accession>
<keyword evidence="13" id="KW-1185">Reference proteome</keyword>
<gene>
    <name evidence="12" type="ORF">DASC09_058890</name>
</gene>
<feature type="transmembrane region" description="Helical" evidence="10">
    <location>
        <begin position="255"/>
        <end position="274"/>
    </location>
</feature>
<feature type="transmembrane region" description="Helical" evidence="10">
    <location>
        <begin position="207"/>
        <end position="227"/>
    </location>
</feature>
<dbReference type="RefSeq" id="XP_064855545.1">
    <property type="nucleotide sequence ID" value="XM_064999473.1"/>
</dbReference>
<evidence type="ECO:0000256" key="5">
    <source>
        <dbReference type="ARBA" id="ARBA00022946"/>
    </source>
</evidence>
<comment type="subcellular location">
    <subcellularLocation>
        <location evidence="9">Membrane</location>
        <topology evidence="9">Multi-pass membrane protein</topology>
    </subcellularLocation>
    <subcellularLocation>
        <location evidence="1">Mitochondrion inner membrane</location>
        <topology evidence="1">Multi-pass membrane protein</topology>
    </subcellularLocation>
</comment>
<dbReference type="AlphaFoldDB" id="A0AAV5QVC7"/>
<dbReference type="GO" id="GO:0032977">
    <property type="term" value="F:membrane insertase activity"/>
    <property type="evidence" value="ECO:0007669"/>
    <property type="project" value="InterPro"/>
</dbReference>
<proteinExistence type="inferred from homology"/>
<evidence type="ECO:0000256" key="4">
    <source>
        <dbReference type="ARBA" id="ARBA00022792"/>
    </source>
</evidence>
<evidence type="ECO:0000256" key="6">
    <source>
        <dbReference type="ARBA" id="ARBA00022989"/>
    </source>
</evidence>
<evidence type="ECO:0000256" key="9">
    <source>
        <dbReference type="RuleBase" id="RU003945"/>
    </source>
</evidence>
<evidence type="ECO:0000256" key="7">
    <source>
        <dbReference type="ARBA" id="ARBA00023128"/>
    </source>
</evidence>
<dbReference type="PANTHER" id="PTHR12428">
    <property type="entry name" value="OXA1"/>
    <property type="match status" value="1"/>
</dbReference>
<protein>
    <submittedName>
        <fullName evidence="12">Membrane insertase</fullName>
    </submittedName>
</protein>
<dbReference type="InterPro" id="IPR001708">
    <property type="entry name" value="YidC/ALB3/OXA1/COX18"/>
</dbReference>
<evidence type="ECO:0000259" key="11">
    <source>
        <dbReference type="Pfam" id="PF02096"/>
    </source>
</evidence>
<keyword evidence="5" id="KW-0809">Transit peptide</keyword>
<comment type="similarity">
    <text evidence="2 9">Belongs to the OXA1/ALB3/YidC family.</text>
</comment>
<feature type="transmembrane region" description="Helical" evidence="10">
    <location>
        <begin position="136"/>
        <end position="156"/>
    </location>
</feature>
<evidence type="ECO:0000256" key="3">
    <source>
        <dbReference type="ARBA" id="ARBA00022692"/>
    </source>
</evidence>
<dbReference type="PANTHER" id="PTHR12428:SF66">
    <property type="entry name" value="MITOCHONDRIAL INNER MEMBRANE PROTEIN OXA1L"/>
    <property type="match status" value="1"/>
</dbReference>
<keyword evidence="7" id="KW-0496">Mitochondrion</keyword>
<feature type="transmembrane region" description="Helical" evidence="10">
    <location>
        <begin position="286"/>
        <end position="312"/>
    </location>
</feature>
<dbReference type="CDD" id="cd20069">
    <property type="entry name" value="5TM_Oxa1-like"/>
    <property type="match status" value="1"/>
</dbReference>
<name>A0AAV5QVC7_9ASCO</name>
<sequence>MSKFLFSRVTRLSSLPAGNRMGALGSLPRGSLNLLQFRGSLKPVPKIGILGFARFNSTNTPSESVTEKITEITDSLPQMYDQAAAVAGDAVQAVSGVVCDHIGALSEAGIVSGWLWPADFLARTLEMVSVTTGMPWWGTIATVAIGIRLLMVPFYLKATDASGRMSQVKEKMDALGEQAKIYGNDPMMTQQITQKRMQLFRQNGIKLRYMAAPLVQIPFALGMFGALRKMANYPVQEFSEGGLFWFTDLSAADPYLGLQVLTAATFMMFMRMGGETGAQNMSKNMKLFFTILPLASIPFTMNLSAAIIWYFAINSMFSISQTTLFKQKWFRQKFGLTEILPPPLNPDGSVKSASISEMWKDAKQKSENKRQIEMSQKAIKDNLSKANKNAGRIMKKSAFKKTISQ</sequence>
<dbReference type="GeneID" id="90076538"/>
<evidence type="ECO:0000256" key="10">
    <source>
        <dbReference type="SAM" id="Phobius"/>
    </source>
</evidence>
<dbReference type="Proteomes" id="UP001360560">
    <property type="component" value="Unassembled WGS sequence"/>
</dbReference>
<keyword evidence="6 10" id="KW-1133">Transmembrane helix</keyword>
<dbReference type="InterPro" id="IPR028055">
    <property type="entry name" value="YidC/Oxa/ALB_C"/>
</dbReference>
<dbReference type="Pfam" id="PF02096">
    <property type="entry name" value="60KD_IMP"/>
    <property type="match status" value="1"/>
</dbReference>
<evidence type="ECO:0000313" key="12">
    <source>
        <dbReference type="EMBL" id="GMM38550.1"/>
    </source>
</evidence>
<evidence type="ECO:0000256" key="2">
    <source>
        <dbReference type="ARBA" id="ARBA00009877"/>
    </source>
</evidence>
<dbReference type="EMBL" id="BTFZ01000020">
    <property type="protein sequence ID" value="GMM38550.1"/>
    <property type="molecule type" value="Genomic_DNA"/>
</dbReference>
<keyword evidence="4" id="KW-0999">Mitochondrion inner membrane</keyword>
<evidence type="ECO:0000313" key="13">
    <source>
        <dbReference type="Proteomes" id="UP001360560"/>
    </source>
</evidence>
<dbReference type="GO" id="GO:0032979">
    <property type="term" value="P:protein insertion into mitochondrial inner membrane from matrix"/>
    <property type="evidence" value="ECO:0007669"/>
    <property type="project" value="TreeGrafter"/>
</dbReference>
<keyword evidence="3 9" id="KW-0812">Transmembrane</keyword>
<evidence type="ECO:0000256" key="8">
    <source>
        <dbReference type="ARBA" id="ARBA00023136"/>
    </source>
</evidence>
<keyword evidence="8 10" id="KW-0472">Membrane</keyword>
<dbReference type="GO" id="GO:0005743">
    <property type="term" value="C:mitochondrial inner membrane"/>
    <property type="evidence" value="ECO:0007669"/>
    <property type="project" value="UniProtKB-SubCell"/>
</dbReference>
<reference evidence="12 13" key="1">
    <citation type="journal article" date="2023" name="Elife">
        <title>Identification of key yeast species and microbe-microbe interactions impacting larval growth of Drosophila in the wild.</title>
        <authorList>
            <person name="Mure A."/>
            <person name="Sugiura Y."/>
            <person name="Maeda R."/>
            <person name="Honda K."/>
            <person name="Sakurai N."/>
            <person name="Takahashi Y."/>
            <person name="Watada M."/>
            <person name="Katoh T."/>
            <person name="Gotoh A."/>
            <person name="Gotoh Y."/>
            <person name="Taniguchi I."/>
            <person name="Nakamura K."/>
            <person name="Hayashi T."/>
            <person name="Katayama T."/>
            <person name="Uemura T."/>
            <person name="Hattori Y."/>
        </authorList>
    </citation>
    <scope>NUCLEOTIDE SEQUENCE [LARGE SCALE GENOMIC DNA]</scope>
    <source>
        <strain evidence="12 13">SC-9</strain>
    </source>
</reference>